<organism evidence="4">
    <name type="scientific">uncultured bacterium</name>
    <name type="common">gcode 4</name>
    <dbReference type="NCBI Taxonomy" id="1234023"/>
    <lineage>
        <taxon>Bacteria</taxon>
        <taxon>environmental samples</taxon>
    </lineage>
</organism>
<keyword evidence="2" id="KW-0378">Hydrolase</keyword>
<dbReference type="PANTHER" id="PTHR11839:SF18">
    <property type="entry name" value="NUDIX HYDROLASE DOMAIN-CONTAINING PROTEIN"/>
    <property type="match status" value="1"/>
</dbReference>
<reference evidence="4" key="1">
    <citation type="journal article" date="2012" name="Science">
        <title>Fermentation, hydrogen, and sulfur metabolism in multiple uncultivated bacterial phyla.</title>
        <authorList>
            <person name="Wrighton K.C."/>
            <person name="Thomas B.C."/>
            <person name="Sharon I."/>
            <person name="Miller C.S."/>
            <person name="Castelle C.J."/>
            <person name="VerBerkmoes N.C."/>
            <person name="Wilkins M.J."/>
            <person name="Hettich R.L."/>
            <person name="Lipton M.S."/>
            <person name="Williams K.H."/>
            <person name="Long P.E."/>
            <person name="Banfield J.F."/>
        </authorList>
    </citation>
    <scope>NUCLEOTIDE SEQUENCE [LARGE SCALE GENOMIC DNA]</scope>
</reference>
<evidence type="ECO:0000259" key="3">
    <source>
        <dbReference type="PROSITE" id="PS51462"/>
    </source>
</evidence>
<name>K2GWG6_9BACT</name>
<proteinExistence type="predicted"/>
<dbReference type="EMBL" id="AMFJ01000456">
    <property type="protein sequence ID" value="EKE27645.1"/>
    <property type="molecule type" value="Genomic_DNA"/>
</dbReference>
<dbReference type="GO" id="GO:0016787">
    <property type="term" value="F:hydrolase activity"/>
    <property type="evidence" value="ECO:0007669"/>
    <property type="project" value="UniProtKB-KW"/>
</dbReference>
<evidence type="ECO:0000313" key="4">
    <source>
        <dbReference type="EMBL" id="EKE27645.1"/>
    </source>
</evidence>
<dbReference type="SUPFAM" id="SSF55811">
    <property type="entry name" value="Nudix"/>
    <property type="match status" value="1"/>
</dbReference>
<dbReference type="GO" id="GO:0006753">
    <property type="term" value="P:nucleoside phosphate metabolic process"/>
    <property type="evidence" value="ECO:0007669"/>
    <property type="project" value="TreeGrafter"/>
</dbReference>
<comment type="cofactor">
    <cofactor evidence="1">
        <name>Mg(2+)</name>
        <dbReference type="ChEBI" id="CHEBI:18420"/>
    </cofactor>
</comment>
<dbReference type="GO" id="GO:0019693">
    <property type="term" value="P:ribose phosphate metabolic process"/>
    <property type="evidence" value="ECO:0007669"/>
    <property type="project" value="TreeGrafter"/>
</dbReference>
<dbReference type="AlphaFoldDB" id="K2GWG6"/>
<sequence>MNAIVESLKAESNINIINKTTLFERRFVKVVLYEYTKWDSPDIHEYESIERVKVSDIVAALTVTEDQKVVLINQFRIPQGRFCIESPAWLQDKKDETLEETARREILEETWYAPWEMIYVGKTPTSSGLTSETIDCYVWLNCKKVSDVLELDNAEDIQVLEVPLSEMDDFVEAIRKKVGLTIDSKVLFMLWEYKKLIAKKLTDG</sequence>
<evidence type="ECO:0000256" key="1">
    <source>
        <dbReference type="ARBA" id="ARBA00001946"/>
    </source>
</evidence>
<dbReference type="PROSITE" id="PS51462">
    <property type="entry name" value="NUDIX"/>
    <property type="match status" value="1"/>
</dbReference>
<dbReference type="InterPro" id="IPR015797">
    <property type="entry name" value="NUDIX_hydrolase-like_dom_sf"/>
</dbReference>
<dbReference type="Gene3D" id="3.90.79.10">
    <property type="entry name" value="Nucleoside Triphosphate Pyrophosphohydrolase"/>
    <property type="match status" value="1"/>
</dbReference>
<dbReference type="Pfam" id="PF00293">
    <property type="entry name" value="NUDIX"/>
    <property type="match status" value="1"/>
</dbReference>
<dbReference type="InterPro" id="IPR000086">
    <property type="entry name" value="NUDIX_hydrolase_dom"/>
</dbReference>
<evidence type="ECO:0000256" key="2">
    <source>
        <dbReference type="ARBA" id="ARBA00022801"/>
    </source>
</evidence>
<dbReference type="PANTHER" id="PTHR11839">
    <property type="entry name" value="UDP/ADP-SUGAR PYROPHOSPHATASE"/>
    <property type="match status" value="1"/>
</dbReference>
<feature type="domain" description="Nudix hydrolase" evidence="3">
    <location>
        <begin position="52"/>
        <end position="194"/>
    </location>
</feature>
<dbReference type="CDD" id="cd03424">
    <property type="entry name" value="NUDIX_ADPRase_Nudt5_UGPPase_Nudt14"/>
    <property type="match status" value="1"/>
</dbReference>
<protein>
    <submittedName>
        <fullName evidence="4">MutT-like protein</fullName>
    </submittedName>
</protein>
<accession>K2GWG6</accession>
<comment type="caution">
    <text evidence="4">The sequence shown here is derived from an EMBL/GenBank/DDBJ whole genome shotgun (WGS) entry which is preliminary data.</text>
</comment>
<gene>
    <name evidence="4" type="ORF">ACD_3C00182G0006</name>
</gene>